<keyword evidence="2" id="KW-1185">Reference proteome</keyword>
<evidence type="ECO:0000313" key="1">
    <source>
        <dbReference type="EMBL" id="SDL75790.1"/>
    </source>
</evidence>
<organism evidence="1 2">
    <name type="scientific">Maricaulis salignorans</name>
    <dbReference type="NCBI Taxonomy" id="144026"/>
    <lineage>
        <taxon>Bacteria</taxon>
        <taxon>Pseudomonadati</taxon>
        <taxon>Pseudomonadota</taxon>
        <taxon>Alphaproteobacteria</taxon>
        <taxon>Maricaulales</taxon>
        <taxon>Maricaulaceae</taxon>
        <taxon>Maricaulis</taxon>
    </lineage>
</organism>
<protein>
    <submittedName>
        <fullName evidence="1">Uncharacterized protein</fullName>
    </submittedName>
</protein>
<evidence type="ECO:0000313" key="2">
    <source>
        <dbReference type="Proteomes" id="UP000199759"/>
    </source>
</evidence>
<proteinExistence type="predicted"/>
<dbReference type="RefSeq" id="WP_176780208.1">
    <property type="nucleotide sequence ID" value="NZ_FNHG01000002.1"/>
</dbReference>
<sequence>MLQRIIGRQAGAALSSFGENFPAIGRVALQNGAGLPEWEAIKHVLAVMQRRID</sequence>
<accession>A0A1G9MNH0</accession>
<dbReference type="AlphaFoldDB" id="A0A1G9MNH0"/>
<dbReference type="EMBL" id="FNHG01000002">
    <property type="protein sequence ID" value="SDL75790.1"/>
    <property type="molecule type" value="Genomic_DNA"/>
</dbReference>
<reference evidence="1 2" key="1">
    <citation type="submission" date="2016-10" db="EMBL/GenBank/DDBJ databases">
        <authorList>
            <person name="de Groot N.N."/>
        </authorList>
    </citation>
    <scope>NUCLEOTIDE SEQUENCE [LARGE SCALE GENOMIC DNA]</scope>
    <source>
        <strain evidence="1 2">DSM 16077</strain>
    </source>
</reference>
<dbReference type="Proteomes" id="UP000199759">
    <property type="component" value="Unassembled WGS sequence"/>
</dbReference>
<gene>
    <name evidence="1" type="ORF">SAMN04488568_10253</name>
</gene>
<name>A0A1G9MNH0_9PROT</name>
<dbReference type="STRING" id="144026.SAMN04488568_10253"/>